<evidence type="ECO:0008006" key="3">
    <source>
        <dbReference type="Google" id="ProtNLM"/>
    </source>
</evidence>
<name>A0A7X1B0N9_9BACT</name>
<organism evidence="1 2">
    <name type="scientific">Puniceicoccus vermicola</name>
    <dbReference type="NCBI Taxonomy" id="388746"/>
    <lineage>
        <taxon>Bacteria</taxon>
        <taxon>Pseudomonadati</taxon>
        <taxon>Verrucomicrobiota</taxon>
        <taxon>Opitutia</taxon>
        <taxon>Puniceicoccales</taxon>
        <taxon>Puniceicoccaceae</taxon>
        <taxon>Puniceicoccus</taxon>
    </lineage>
</organism>
<dbReference type="PANTHER" id="PTHR12631:SF10">
    <property type="entry name" value="BETA-XYLOSIDASE-LIKE PROTEIN-RELATED"/>
    <property type="match status" value="1"/>
</dbReference>
<dbReference type="SUPFAM" id="SSF51445">
    <property type="entry name" value="(Trans)glycosidases"/>
    <property type="match status" value="1"/>
</dbReference>
<proteinExistence type="predicted"/>
<evidence type="ECO:0000313" key="2">
    <source>
        <dbReference type="Proteomes" id="UP000525652"/>
    </source>
</evidence>
<sequence>MYSFRKTSRIYLSVLALGVVGFVSHTFGKEEKPDTSTEVRNLRMGVCTHFIQKKGMKHWDPETYMPLVANLGVGWIRDEILWGQVEREEGVYQLRDHDRAWIDLVNEYNLNVCLTLAGGNSLYENQFDPEAFGRFAAYVAQELDGKVQALEIQNEPFNWYARYFNEGTSRGGDWYGLSVETGEVQSWVDRYRVLLNTAADAIKEANPEMEVIGLGSFPAINYRQIEGGLSPSVDGITAHPYSYRTVPELVPYASSPEKFELNGGRDVADNEGTFASFIRMIREFSEEHGGPSQIWLTEWGYSDFRVRGGSNGNYWGFTPSAVAAYAQRRFVEGLGLDIEMSAIYSLIDDRYNRDDRLKAETNAENHFGLLRSDGSPKPVYDAVRRVAIATNGFVPSDQIDYEVTATSSRKDTAPIDWWDGTTLTVTDDIASYQFEDENGGIVIALWSMERISDFSARSARVSIGIPFGQGESIRVEDLMTGEEYSPVTEEDGKGNVLIPDLGVPPHPVLIYLDSSEA</sequence>
<evidence type="ECO:0000313" key="1">
    <source>
        <dbReference type="EMBL" id="MBC2603387.1"/>
    </source>
</evidence>
<comment type="caution">
    <text evidence="1">The sequence shown here is derived from an EMBL/GenBank/DDBJ whole genome shotgun (WGS) entry which is preliminary data.</text>
</comment>
<protein>
    <recommendedName>
        <fullName evidence="3">Glycoside hydrolase family 5 domain-containing protein</fullName>
    </recommendedName>
</protein>
<dbReference type="Gene3D" id="3.20.20.80">
    <property type="entry name" value="Glycosidases"/>
    <property type="match status" value="1"/>
</dbReference>
<gene>
    <name evidence="1" type="ORF">H5P30_16510</name>
</gene>
<dbReference type="AlphaFoldDB" id="A0A7X1B0N9"/>
<keyword evidence="2" id="KW-1185">Reference proteome</keyword>
<dbReference type="EMBL" id="JACHVA010000126">
    <property type="protein sequence ID" value="MBC2603387.1"/>
    <property type="molecule type" value="Genomic_DNA"/>
</dbReference>
<reference evidence="1 2" key="1">
    <citation type="submission" date="2020-07" db="EMBL/GenBank/DDBJ databases">
        <authorList>
            <person name="Feng X."/>
        </authorList>
    </citation>
    <scope>NUCLEOTIDE SEQUENCE [LARGE SCALE GENOMIC DNA]</scope>
    <source>
        <strain evidence="1 2">JCM14086</strain>
    </source>
</reference>
<accession>A0A7X1B0N9</accession>
<dbReference type="PANTHER" id="PTHR12631">
    <property type="entry name" value="ALPHA-L-IDURONIDASE"/>
    <property type="match status" value="1"/>
</dbReference>
<dbReference type="InterPro" id="IPR017853">
    <property type="entry name" value="GH"/>
</dbReference>
<dbReference type="RefSeq" id="WP_185694017.1">
    <property type="nucleotide sequence ID" value="NZ_JACHVA010000126.1"/>
</dbReference>
<dbReference type="GO" id="GO:0004553">
    <property type="term" value="F:hydrolase activity, hydrolyzing O-glycosyl compounds"/>
    <property type="evidence" value="ECO:0007669"/>
    <property type="project" value="TreeGrafter"/>
</dbReference>
<dbReference type="InterPro" id="IPR051923">
    <property type="entry name" value="Glycosyl_Hydrolase_39"/>
</dbReference>
<dbReference type="Proteomes" id="UP000525652">
    <property type="component" value="Unassembled WGS sequence"/>
</dbReference>